<evidence type="ECO:0000313" key="3">
    <source>
        <dbReference type="EMBL" id="CAI9173461.1"/>
    </source>
</evidence>
<keyword evidence="4" id="KW-1185">Reference proteome</keyword>
<feature type="compositionally biased region" description="Pro residues" evidence="1">
    <location>
        <begin position="97"/>
        <end position="108"/>
    </location>
</feature>
<sequence length="155" mass="16142">MLCRLGLPWGWLGIGAGVPAFPSGGPGVLPVCAPPCRSLGRVRGRWGRASCRPGPPLFRGDCVSGGRGAACQELCSWGRRHLWGSCCHVKTEAQLSPQPPRTPDPGAPSPLCLAPSTAETRSPGSPAPRLPLGHVVEKPNPGFQTWRMVAVAAGP</sequence>
<dbReference type="EMBL" id="OX459969">
    <property type="protein sequence ID" value="CAI9173461.1"/>
    <property type="molecule type" value="Genomic_DNA"/>
</dbReference>
<keyword evidence="2" id="KW-0732">Signal</keyword>
<dbReference type="Proteomes" id="UP001176941">
    <property type="component" value="Chromosome 33"/>
</dbReference>
<name>A0ABN8ZML9_RANTA</name>
<organism evidence="3 4">
    <name type="scientific">Rangifer tarandus platyrhynchus</name>
    <name type="common">Svalbard reindeer</name>
    <dbReference type="NCBI Taxonomy" id="3082113"/>
    <lineage>
        <taxon>Eukaryota</taxon>
        <taxon>Metazoa</taxon>
        <taxon>Chordata</taxon>
        <taxon>Craniata</taxon>
        <taxon>Vertebrata</taxon>
        <taxon>Euteleostomi</taxon>
        <taxon>Mammalia</taxon>
        <taxon>Eutheria</taxon>
        <taxon>Laurasiatheria</taxon>
        <taxon>Artiodactyla</taxon>
        <taxon>Ruminantia</taxon>
        <taxon>Pecora</taxon>
        <taxon>Cervidae</taxon>
        <taxon>Odocoileinae</taxon>
        <taxon>Rangifer</taxon>
    </lineage>
</organism>
<accession>A0ABN8ZML9</accession>
<reference evidence="3" key="1">
    <citation type="submission" date="2023-04" db="EMBL/GenBank/DDBJ databases">
        <authorList>
            <consortium name="ELIXIR-Norway"/>
        </authorList>
    </citation>
    <scope>NUCLEOTIDE SEQUENCE [LARGE SCALE GENOMIC DNA]</scope>
</reference>
<proteinExistence type="predicted"/>
<feature type="signal peptide" evidence="2">
    <location>
        <begin position="1"/>
        <end position="17"/>
    </location>
</feature>
<gene>
    <name evidence="3" type="ORF">MRATA1EN1_LOCUS22423</name>
</gene>
<evidence type="ECO:0000256" key="1">
    <source>
        <dbReference type="SAM" id="MobiDB-lite"/>
    </source>
</evidence>
<protein>
    <submittedName>
        <fullName evidence="3">Uncharacterized protein</fullName>
    </submittedName>
</protein>
<feature type="chain" id="PRO_5047085834" evidence="2">
    <location>
        <begin position="18"/>
        <end position="155"/>
    </location>
</feature>
<evidence type="ECO:0000313" key="4">
    <source>
        <dbReference type="Proteomes" id="UP001176941"/>
    </source>
</evidence>
<feature type="region of interest" description="Disordered" evidence="1">
    <location>
        <begin position="94"/>
        <end position="139"/>
    </location>
</feature>
<evidence type="ECO:0000256" key="2">
    <source>
        <dbReference type="SAM" id="SignalP"/>
    </source>
</evidence>